<proteinExistence type="predicted"/>
<protein>
    <submittedName>
        <fullName evidence="2">Uncharacterized protein</fullName>
    </submittedName>
</protein>
<dbReference type="AlphaFoldDB" id="R7ZNJ3"/>
<evidence type="ECO:0000256" key="1">
    <source>
        <dbReference type="SAM" id="MobiDB-lite"/>
    </source>
</evidence>
<sequence length="61" mass="7119">MQVVVKVRRGQTCPMAKSILFPNFQMQESPPQSGNTRKIIPDDHFKPRKHRQFEKGRSPDL</sequence>
<organism evidence="2 3">
    <name type="scientific">Lunatimonas lonarensis</name>
    <dbReference type="NCBI Taxonomy" id="1232681"/>
    <lineage>
        <taxon>Bacteria</taxon>
        <taxon>Pseudomonadati</taxon>
        <taxon>Bacteroidota</taxon>
        <taxon>Cytophagia</taxon>
        <taxon>Cytophagales</taxon>
        <taxon>Cyclobacteriaceae</taxon>
    </lineage>
</organism>
<dbReference type="EMBL" id="AQHR01000101">
    <property type="protein sequence ID" value="EON75642.1"/>
    <property type="molecule type" value="Genomic_DNA"/>
</dbReference>
<name>R7ZNJ3_9BACT</name>
<dbReference type="Proteomes" id="UP000013909">
    <property type="component" value="Unassembled WGS sequence"/>
</dbReference>
<keyword evidence="3" id="KW-1185">Reference proteome</keyword>
<comment type="caution">
    <text evidence="2">The sequence shown here is derived from an EMBL/GenBank/DDBJ whole genome shotgun (WGS) entry which is preliminary data.</text>
</comment>
<evidence type="ECO:0000313" key="3">
    <source>
        <dbReference type="Proteomes" id="UP000013909"/>
    </source>
</evidence>
<gene>
    <name evidence="2" type="ORF">ADIS_3862</name>
</gene>
<accession>R7ZNJ3</accession>
<evidence type="ECO:0000313" key="2">
    <source>
        <dbReference type="EMBL" id="EON75642.1"/>
    </source>
</evidence>
<feature type="region of interest" description="Disordered" evidence="1">
    <location>
        <begin position="24"/>
        <end position="61"/>
    </location>
</feature>
<feature type="compositionally biased region" description="Polar residues" evidence="1">
    <location>
        <begin position="24"/>
        <end position="36"/>
    </location>
</feature>
<reference evidence="2 3" key="1">
    <citation type="submission" date="2013-02" db="EMBL/GenBank/DDBJ databases">
        <title>A novel strain isolated from Lonar lake, Maharashtra, India.</title>
        <authorList>
            <person name="Singh A."/>
        </authorList>
    </citation>
    <scope>NUCLEOTIDE SEQUENCE [LARGE SCALE GENOMIC DNA]</scope>
    <source>
        <strain evidence="2 3">AK24</strain>
    </source>
</reference>